<name>A0ABY6MSK9_9BURK</name>
<evidence type="ECO:0000256" key="2">
    <source>
        <dbReference type="SAM" id="MobiDB-lite"/>
    </source>
</evidence>
<dbReference type="EMBL" id="CP110257">
    <property type="protein sequence ID" value="UZD54995.1"/>
    <property type="molecule type" value="Genomic_DNA"/>
</dbReference>
<dbReference type="InterPro" id="IPR006531">
    <property type="entry name" value="Gp5/Vgr_OB"/>
</dbReference>
<feature type="region of interest" description="Disordered" evidence="2">
    <location>
        <begin position="554"/>
        <end position="575"/>
    </location>
</feature>
<feature type="region of interest" description="Disordered" evidence="2">
    <location>
        <begin position="759"/>
        <end position="792"/>
    </location>
</feature>
<evidence type="ECO:0000313" key="7">
    <source>
        <dbReference type="Proteomes" id="UP001163266"/>
    </source>
</evidence>
<organism evidence="6 7">
    <name type="scientific">Caldimonas aquatica</name>
    <dbReference type="NCBI Taxonomy" id="376175"/>
    <lineage>
        <taxon>Bacteria</taxon>
        <taxon>Pseudomonadati</taxon>
        <taxon>Pseudomonadota</taxon>
        <taxon>Betaproteobacteria</taxon>
        <taxon>Burkholderiales</taxon>
        <taxon>Sphaerotilaceae</taxon>
        <taxon>Caldimonas</taxon>
    </lineage>
</organism>
<evidence type="ECO:0000313" key="6">
    <source>
        <dbReference type="EMBL" id="UZD54995.1"/>
    </source>
</evidence>
<protein>
    <submittedName>
        <fullName evidence="6">Type VI secretion system tip protein TssI/VgrG</fullName>
    </submittedName>
</protein>
<dbReference type="Pfam" id="PF05954">
    <property type="entry name" value="Phage_GPD"/>
    <property type="match status" value="1"/>
</dbReference>
<feature type="domain" description="Gp5/Type VI secretion system Vgr protein OB-fold" evidence="3">
    <location>
        <begin position="500"/>
        <end position="548"/>
    </location>
</feature>
<evidence type="ECO:0000259" key="3">
    <source>
        <dbReference type="Pfam" id="PF04717"/>
    </source>
</evidence>
<dbReference type="InterPro" id="IPR037026">
    <property type="entry name" value="Vgr_OB-fold_dom_sf"/>
</dbReference>
<dbReference type="InterPro" id="IPR018769">
    <property type="entry name" value="VgrG2_DUF2345"/>
</dbReference>
<evidence type="ECO:0000259" key="5">
    <source>
        <dbReference type="Pfam" id="PF13296"/>
    </source>
</evidence>
<dbReference type="Pfam" id="PF10106">
    <property type="entry name" value="DUF2345"/>
    <property type="match status" value="1"/>
</dbReference>
<dbReference type="SUPFAM" id="SSF69255">
    <property type="entry name" value="gp5 N-terminal domain-like"/>
    <property type="match status" value="1"/>
</dbReference>
<reference evidence="6" key="1">
    <citation type="submission" date="2022-10" db="EMBL/GenBank/DDBJ databases">
        <title>Complete genome sequence of Schlegelella aquatica LMG 23380.</title>
        <authorList>
            <person name="Musilova J."/>
            <person name="Kourilova X."/>
            <person name="Bezdicek M."/>
            <person name="Hermankova K."/>
            <person name="Obruca S."/>
            <person name="Sedlar K."/>
        </authorList>
    </citation>
    <scope>NUCLEOTIDE SEQUENCE</scope>
    <source>
        <strain evidence="6">LMG 23380</strain>
    </source>
</reference>
<evidence type="ECO:0000256" key="1">
    <source>
        <dbReference type="ARBA" id="ARBA00005558"/>
    </source>
</evidence>
<feature type="domain" description="DUF2345" evidence="4">
    <location>
        <begin position="782"/>
        <end position="928"/>
    </location>
</feature>
<proteinExistence type="inferred from homology"/>
<feature type="region of interest" description="Disordered" evidence="2">
    <location>
        <begin position="477"/>
        <end position="501"/>
    </location>
</feature>
<evidence type="ECO:0000259" key="4">
    <source>
        <dbReference type="Pfam" id="PF10106"/>
    </source>
</evidence>
<dbReference type="Gene3D" id="4.10.220.110">
    <property type="match status" value="1"/>
</dbReference>
<dbReference type="Pfam" id="PF04717">
    <property type="entry name" value="Phage_base_V"/>
    <property type="match status" value="1"/>
</dbReference>
<feature type="region of interest" description="Disordered" evidence="2">
    <location>
        <begin position="725"/>
        <end position="744"/>
    </location>
</feature>
<dbReference type="Gene3D" id="2.30.110.50">
    <property type="match status" value="1"/>
</dbReference>
<dbReference type="InterPro" id="IPR017847">
    <property type="entry name" value="T6SS_RhsGE_Vgr_subset"/>
</dbReference>
<gene>
    <name evidence="6" type="primary">tssI</name>
    <name evidence="6" type="ORF">OMP39_15230</name>
</gene>
<dbReference type="NCBIfam" id="TIGR01646">
    <property type="entry name" value="vgr_GE"/>
    <property type="match status" value="1"/>
</dbReference>
<dbReference type="Gene3D" id="2.40.50.230">
    <property type="entry name" value="Gp5 N-terminal domain"/>
    <property type="match status" value="1"/>
</dbReference>
<dbReference type="Proteomes" id="UP001163266">
    <property type="component" value="Chromosome"/>
</dbReference>
<sequence length="1092" mass="117261">MTRIVADRPHAAAGWGRAVPAGPVGLEEAARSALSGAAWLSQHDRLLQVCTVLGPERLVAEQATIREACDTPFSIELTACSPGELPLTRLIGQQLSLALRQADDRRRTWHGYVAAAAHLGSDGGWHRWRLRLGSWLDFLALRRDTYLYQDRTALEIVEDVFRDHPQAHWRVEVTRALPRREICTQYRETDLDFVQRLLAEEGIGYHFEHQSDADAQAQRDGLAAHQARHCLVLTDRASPRPFLGPVRFSQPRDLAGRHARARAWEVDTLSRVRCTQRAHPTALTLARWHPERLQGVAAEQEVPLAGAALPRLEHYDGVGERWPGGGAAQDGRATRPDDAEGVAAARAQVRADAYAQDGRRVHAQGTWRMARPGARFALVEHPSLGGEYLVLAVEHRVHNNLGARAAEIAGEPELEHGAYRCELQAQPAELAHVPPPRPRPTAWGLQTALVVGHPGEPATTERDQRLKIQFAWQRGEAPWPGGLPHDESSPHEGGNAPGDARSGAWVRVAERAAGANWGSVFTARVGSEVLVDFIAGDIDRPVIVGQLYNGQDRPPLAGGERAGREVPPAGACEPSGGFDGRAGARAAGDRAPLRAANHPGVLSGWYQRSLGGAGHQEWVLDDATGQLRMRWQASHTLAELALGHLIEQACGSAWRGGVRGAGFEAGTQGWATLRAGEGLLVTTSARPGRYGSAESTQMDAAEAVAQLRAAQELAERLHAAARAARAHGLEPHEAEPAGQAAGGPGSAVQLLRLLDPAEEGRYGGPVSGQPAVKQDAARQPTEPVERPAGPTVTLDTPSTLAQASEAALVQHASGDHAAVAQGDWHASAGATASVTAGGTASWYTHAGGLQLKAARGPVSLRAHTDRLQILADQQVQILSVADEIVVQAKQRIELVGGDSAVVLDGSDIRFTTPGSFVVQAATHQWEGAGREAAVLEALPVGTASQKPAVLELNYHDEWLQPVARAPYHVVFEDGTVRQGVLDDNGYARLEGVPNCPARVYYGEDPAAPRACVELPANTFKAGSSTNEEAIANIERYLSETARFWSQQATAEQRELHAELNAATGEPDGEDLWHYLDETRQQALSETVRGGRA</sequence>
<comment type="similarity">
    <text evidence="1">Belongs to the VgrG protein family.</text>
</comment>
<dbReference type="Gene3D" id="3.55.50.10">
    <property type="entry name" value="Baseplate protein-like domains"/>
    <property type="match status" value="1"/>
</dbReference>
<accession>A0ABY6MSK9</accession>
<dbReference type="NCBIfam" id="TIGR03361">
    <property type="entry name" value="VI_Rhs_Vgr"/>
    <property type="match status" value="1"/>
</dbReference>
<dbReference type="SUPFAM" id="SSF69279">
    <property type="entry name" value="Phage tail proteins"/>
    <property type="match status" value="2"/>
</dbReference>
<dbReference type="InterPro" id="IPR006533">
    <property type="entry name" value="T6SS_Vgr_RhsGE"/>
</dbReference>
<dbReference type="InterPro" id="IPR028244">
    <property type="entry name" value="T6SS_Rhs_Vgr_dom"/>
</dbReference>
<keyword evidence="7" id="KW-1185">Reference proteome</keyword>
<feature type="domain" description="Putative type VI secretion system Rhs element associated Vgr" evidence="5">
    <location>
        <begin position="609"/>
        <end position="721"/>
    </location>
</feature>
<dbReference type="RefSeq" id="WP_264892709.1">
    <property type="nucleotide sequence ID" value="NZ_CP110257.1"/>
</dbReference>
<dbReference type="Pfam" id="PF13296">
    <property type="entry name" value="T6SS_Vgr"/>
    <property type="match status" value="1"/>
</dbReference>